<comment type="similarity">
    <text evidence="2">Belongs to the UPF0057 (PMP3) family.</text>
</comment>
<dbReference type="AlphaFoldDB" id="A0A9D8KID4"/>
<evidence type="ECO:0000256" key="2">
    <source>
        <dbReference type="ARBA" id="ARBA00009530"/>
    </source>
</evidence>
<dbReference type="PROSITE" id="PS01309">
    <property type="entry name" value="UPF0057"/>
    <property type="match status" value="1"/>
</dbReference>
<dbReference type="GO" id="GO:0016020">
    <property type="term" value="C:membrane"/>
    <property type="evidence" value="ECO:0007669"/>
    <property type="project" value="UniProtKB-SubCell"/>
</dbReference>
<evidence type="ECO:0000256" key="1">
    <source>
        <dbReference type="ARBA" id="ARBA00004370"/>
    </source>
</evidence>
<sequence>MKISAPKKNTWWIGCILLVLGVVAFILPFVGVTMLPGWLDKLFFFASSLLYTLATAMKGL</sequence>
<evidence type="ECO:0000256" key="5">
    <source>
        <dbReference type="ARBA" id="ARBA00023136"/>
    </source>
</evidence>
<evidence type="ECO:0000256" key="3">
    <source>
        <dbReference type="ARBA" id="ARBA00022692"/>
    </source>
</evidence>
<accession>A0A9D8KID4</accession>
<reference evidence="7" key="1">
    <citation type="journal article" date="2021" name="Environ. Microbiol.">
        <title>Genomic characterization of three novel Desulfobacterota classes expand the metabolic and phylogenetic diversity of the phylum.</title>
        <authorList>
            <person name="Murphy C.L."/>
            <person name="Biggerstaff J."/>
            <person name="Eichhorn A."/>
            <person name="Ewing E."/>
            <person name="Shahan R."/>
            <person name="Soriano D."/>
            <person name="Stewart S."/>
            <person name="VanMol K."/>
            <person name="Walker R."/>
            <person name="Walters P."/>
            <person name="Elshahed M.S."/>
            <person name="Youssef N.H."/>
        </authorList>
    </citation>
    <scope>NUCLEOTIDE SEQUENCE</scope>
    <source>
        <strain evidence="7">Zod_Metabat.24</strain>
    </source>
</reference>
<comment type="caution">
    <text evidence="7">The sequence shown here is derived from an EMBL/GenBank/DDBJ whole genome shotgun (WGS) entry which is preliminary data.</text>
</comment>
<keyword evidence="3 6" id="KW-0812">Transmembrane</keyword>
<gene>
    <name evidence="7" type="ORF">JW984_17005</name>
</gene>
<evidence type="ECO:0000256" key="6">
    <source>
        <dbReference type="SAM" id="Phobius"/>
    </source>
</evidence>
<keyword evidence="5 6" id="KW-0472">Membrane</keyword>
<organism evidence="7 8">
    <name type="scientific">Candidatus Zymogenus saltonus</name>
    <dbReference type="NCBI Taxonomy" id="2844893"/>
    <lineage>
        <taxon>Bacteria</taxon>
        <taxon>Deltaproteobacteria</taxon>
        <taxon>Candidatus Zymogenia</taxon>
        <taxon>Candidatus Zymogeniales</taxon>
        <taxon>Candidatus Zymogenaceae</taxon>
        <taxon>Candidatus Zymogenus</taxon>
    </lineage>
</organism>
<comment type="subcellular location">
    <subcellularLocation>
        <location evidence="1">Membrane</location>
    </subcellularLocation>
</comment>
<dbReference type="EMBL" id="JAFGIX010000092">
    <property type="protein sequence ID" value="MBN1574897.1"/>
    <property type="molecule type" value="Genomic_DNA"/>
</dbReference>
<reference evidence="7" key="2">
    <citation type="submission" date="2021-01" db="EMBL/GenBank/DDBJ databases">
        <authorList>
            <person name="Hahn C.R."/>
            <person name="Youssef N.H."/>
            <person name="Elshahed M."/>
        </authorList>
    </citation>
    <scope>NUCLEOTIDE SEQUENCE</scope>
    <source>
        <strain evidence="7">Zod_Metabat.24</strain>
    </source>
</reference>
<name>A0A9D8KID4_9DELT</name>
<evidence type="ECO:0000313" key="7">
    <source>
        <dbReference type="EMBL" id="MBN1574897.1"/>
    </source>
</evidence>
<feature type="transmembrane region" description="Helical" evidence="6">
    <location>
        <begin position="12"/>
        <end position="32"/>
    </location>
</feature>
<dbReference type="Proteomes" id="UP000809273">
    <property type="component" value="Unassembled WGS sequence"/>
</dbReference>
<evidence type="ECO:0000313" key="8">
    <source>
        <dbReference type="Proteomes" id="UP000809273"/>
    </source>
</evidence>
<proteinExistence type="inferred from homology"/>
<evidence type="ECO:0000256" key="4">
    <source>
        <dbReference type="ARBA" id="ARBA00022989"/>
    </source>
</evidence>
<keyword evidence="4 6" id="KW-1133">Transmembrane helix</keyword>
<dbReference type="InterPro" id="IPR000612">
    <property type="entry name" value="PMP3"/>
</dbReference>
<protein>
    <submittedName>
        <fullName evidence="7">Uncharacterized protein</fullName>
    </submittedName>
</protein>